<dbReference type="Proteomes" id="UP000029736">
    <property type="component" value="Unassembled WGS sequence"/>
</dbReference>
<evidence type="ECO:0000313" key="3">
    <source>
        <dbReference type="Proteomes" id="UP000029736"/>
    </source>
</evidence>
<feature type="signal peptide" evidence="1">
    <location>
        <begin position="1"/>
        <end position="19"/>
    </location>
</feature>
<keyword evidence="1" id="KW-0732">Signal</keyword>
<proteinExistence type="predicted"/>
<accession>A0A098S5K1</accession>
<evidence type="ECO:0008006" key="4">
    <source>
        <dbReference type="Google" id="ProtNLM"/>
    </source>
</evidence>
<dbReference type="RefSeq" id="WP_044221396.1">
    <property type="nucleotide sequence ID" value="NZ_JBKAGJ010000020.1"/>
</dbReference>
<protein>
    <recommendedName>
        <fullName evidence="4">Outer membrane protein beta-barrel domain-containing protein</fullName>
    </recommendedName>
</protein>
<keyword evidence="3" id="KW-1185">Reference proteome</keyword>
<organism evidence="2 3">
    <name type="scientific">Phaeodactylibacter xiamenensis</name>
    <dbReference type="NCBI Taxonomy" id="1524460"/>
    <lineage>
        <taxon>Bacteria</taxon>
        <taxon>Pseudomonadati</taxon>
        <taxon>Bacteroidota</taxon>
        <taxon>Saprospiria</taxon>
        <taxon>Saprospirales</taxon>
        <taxon>Haliscomenobacteraceae</taxon>
        <taxon>Phaeodactylibacter</taxon>
    </lineage>
</organism>
<evidence type="ECO:0000256" key="1">
    <source>
        <dbReference type="SAM" id="SignalP"/>
    </source>
</evidence>
<dbReference type="OrthoDB" id="1121518at2"/>
<gene>
    <name evidence="2" type="ORF">IX84_13900</name>
</gene>
<dbReference type="SUPFAM" id="SSF56925">
    <property type="entry name" value="OMPA-like"/>
    <property type="match status" value="1"/>
</dbReference>
<name>A0A098S5K1_9BACT</name>
<dbReference type="AlphaFoldDB" id="A0A098S5K1"/>
<dbReference type="InterPro" id="IPR011250">
    <property type="entry name" value="OMP/PagP_B-barrel"/>
</dbReference>
<evidence type="ECO:0000313" key="2">
    <source>
        <dbReference type="EMBL" id="KGE87634.1"/>
    </source>
</evidence>
<comment type="caution">
    <text evidence="2">The sequence shown here is derived from an EMBL/GenBank/DDBJ whole genome shotgun (WGS) entry which is preliminary data.</text>
</comment>
<feature type="chain" id="PRO_5001939924" description="Outer membrane protein beta-barrel domain-containing protein" evidence="1">
    <location>
        <begin position="20"/>
        <end position="235"/>
    </location>
</feature>
<dbReference type="EMBL" id="JPOS01000034">
    <property type="protein sequence ID" value="KGE87634.1"/>
    <property type="molecule type" value="Genomic_DNA"/>
</dbReference>
<sequence>MRTILLTCFMTLMAVAAFGQDKMDVIYLKNGQVIKGSIIKPMDADGVQIMTTESDVYTFSPDEVRRIVREEVPHDNLKNKIIVHDGEGFTNITTLGYGFGIGTIGDERAVNNDEDYFAIHTVNGYHINRSVSLGLGVGVEWYGDYELVPLYADVRYYPTLTEWAPFFYGDLGYGLGFLDEATDGGIMFGVGGGIQRSVNPNMAYVASFGYRYQENTLGTRNADAHFLQFSVGLKF</sequence>
<dbReference type="STRING" id="1524460.IX84_13900"/>
<reference evidence="2 3" key="1">
    <citation type="journal article" date="2014" name="Int. J. Syst. Evol. Microbiol.">
        <title>Phaeodactylibacter xiamenensis gen. nov., sp. nov., a member of the family Saprospiraceae isolated from the marine alga Phaeodactylum tricornutum.</title>
        <authorList>
            <person name="Chen Z.Jr."/>
            <person name="Lei X."/>
            <person name="Lai Q."/>
            <person name="Li Y."/>
            <person name="Zhang B."/>
            <person name="Zhang J."/>
            <person name="Zhang H."/>
            <person name="Yang L."/>
            <person name="Zheng W."/>
            <person name="Tian Y."/>
            <person name="Yu Z."/>
            <person name="Xu H.Jr."/>
            <person name="Zheng T."/>
        </authorList>
    </citation>
    <scope>NUCLEOTIDE SEQUENCE [LARGE SCALE GENOMIC DNA]</scope>
    <source>
        <strain evidence="2 3">KD52</strain>
    </source>
</reference>